<feature type="domain" description="Initiator Rep protein WH1" evidence="2">
    <location>
        <begin position="86"/>
        <end position="188"/>
    </location>
</feature>
<dbReference type="InterPro" id="IPR036388">
    <property type="entry name" value="WH-like_DNA-bd_sf"/>
</dbReference>
<dbReference type="SUPFAM" id="SSF46785">
    <property type="entry name" value="Winged helix' DNA-binding domain"/>
    <property type="match status" value="1"/>
</dbReference>
<dbReference type="InterPro" id="IPR000525">
    <property type="entry name" value="Initiator_Rep_WH1"/>
</dbReference>
<dbReference type="AlphaFoldDB" id="A0AA37NPB2"/>
<dbReference type="Pfam" id="PF01051">
    <property type="entry name" value="Rep3_N"/>
    <property type="match status" value="1"/>
</dbReference>
<gene>
    <name evidence="3" type="ORF">CE91St16_27320</name>
</gene>
<dbReference type="GO" id="GO:0006270">
    <property type="term" value="P:DNA replication initiation"/>
    <property type="evidence" value="ECO:0007669"/>
    <property type="project" value="InterPro"/>
</dbReference>
<proteinExistence type="inferred from homology"/>
<reference evidence="3" key="1">
    <citation type="submission" date="2022-01" db="EMBL/GenBank/DDBJ databases">
        <title>Novel bile acid biosynthetic pathways are enriched in the microbiome of centenarians.</title>
        <authorList>
            <person name="Sato Y."/>
            <person name="Atarashi K."/>
            <person name="Plichta R.D."/>
            <person name="Arai Y."/>
            <person name="Sasajima S."/>
            <person name="Kearney M.S."/>
            <person name="Suda W."/>
            <person name="Takeshita K."/>
            <person name="Sasaki T."/>
            <person name="Okamoto S."/>
            <person name="Skelly N.A."/>
            <person name="Okamura Y."/>
            <person name="Vlamakis H."/>
            <person name="Li Y."/>
            <person name="Tanoue T."/>
            <person name="Takei H."/>
            <person name="Nittono H."/>
            <person name="Narushima S."/>
            <person name="Irie J."/>
            <person name="Itoh H."/>
            <person name="Moriya K."/>
            <person name="Sugiura Y."/>
            <person name="Suematsu M."/>
            <person name="Moritoki N."/>
            <person name="Shibata S."/>
            <person name="Littman R.D."/>
            <person name="Fischbach A.M."/>
            <person name="Uwamino Y."/>
            <person name="Inoue T."/>
            <person name="Honda A."/>
            <person name="Hattori M."/>
            <person name="Murai T."/>
            <person name="Xavier J.R."/>
            <person name="Hirose N."/>
            <person name="Honda K."/>
        </authorList>
    </citation>
    <scope>NUCLEOTIDE SEQUENCE</scope>
    <source>
        <strain evidence="3">CE91-St16</strain>
    </source>
</reference>
<dbReference type="EMBL" id="BQOL01000002">
    <property type="protein sequence ID" value="GKI19824.1"/>
    <property type="molecule type" value="Genomic_DNA"/>
</dbReference>
<comment type="similarity">
    <text evidence="1">Belongs to the initiator RepB protein family.</text>
</comment>
<evidence type="ECO:0000259" key="2">
    <source>
        <dbReference type="Pfam" id="PF01051"/>
    </source>
</evidence>
<dbReference type="GO" id="GO:0003887">
    <property type="term" value="F:DNA-directed DNA polymerase activity"/>
    <property type="evidence" value="ECO:0007669"/>
    <property type="project" value="InterPro"/>
</dbReference>
<dbReference type="Gene3D" id="1.10.10.10">
    <property type="entry name" value="Winged helix-like DNA-binding domain superfamily/Winged helix DNA-binding domain"/>
    <property type="match status" value="1"/>
</dbReference>
<name>A0AA37NPB2_9BACT</name>
<protein>
    <recommendedName>
        <fullName evidence="2">Initiator Rep protein WH1 domain-containing protein</fullName>
    </recommendedName>
</protein>
<sequence length="383" mass="45555">MILDAKYNYRLTQLSAIVKITNILQPIINQNIDEYVTLCRRFGNKEEHPKIDYLLGEERNLRLHAEDVYWKINERTLEVRIPLDAFTNIRSHYSRIRAAISDLIRIPVKFPTWSELAKETLTDGCRPLCQGVFYNNDKSQKNKSYIHIFFDEDIARLLVNPCYGYSRLLQATVDNCRSIYTARIYMQICRHADGKKWAIPYPDLRLLLNVDSPKKKGSTESKQRIRANSVPRYHEFRRRVLDVARDELLLMVQNNTTNYYFTYTEEFPSNRHSTPSHIIFNIYETHPSKKDLYAYENHLSQMRHYAGHILKIGQDRYNRVFKNITLRNYTYVFQRHLAAWIYMEDHGDKINNRDAYYLKSIENAIKEEKISHEQGVIQMELNL</sequence>
<evidence type="ECO:0000256" key="1">
    <source>
        <dbReference type="ARBA" id="ARBA00038283"/>
    </source>
</evidence>
<dbReference type="Proteomes" id="UP001055105">
    <property type="component" value="Unassembled WGS sequence"/>
</dbReference>
<accession>A0AA37NPB2</accession>
<evidence type="ECO:0000313" key="3">
    <source>
        <dbReference type="EMBL" id="GKI19824.1"/>
    </source>
</evidence>
<dbReference type="InterPro" id="IPR036390">
    <property type="entry name" value="WH_DNA-bd_sf"/>
</dbReference>
<comment type="caution">
    <text evidence="3">The sequence shown here is derived from an EMBL/GenBank/DDBJ whole genome shotgun (WGS) entry which is preliminary data.</text>
</comment>
<evidence type="ECO:0000313" key="4">
    <source>
        <dbReference type="Proteomes" id="UP001055105"/>
    </source>
</evidence>
<organism evidence="3 4">
    <name type="scientific">Alistipes finegoldii</name>
    <dbReference type="NCBI Taxonomy" id="214856"/>
    <lineage>
        <taxon>Bacteria</taxon>
        <taxon>Pseudomonadati</taxon>
        <taxon>Bacteroidota</taxon>
        <taxon>Bacteroidia</taxon>
        <taxon>Bacteroidales</taxon>
        <taxon>Rikenellaceae</taxon>
        <taxon>Alistipes</taxon>
    </lineage>
</organism>
<dbReference type="RefSeq" id="WP_039939822.1">
    <property type="nucleotide sequence ID" value="NZ_CAKMWW010000005.1"/>
</dbReference>